<evidence type="ECO:0000256" key="1">
    <source>
        <dbReference type="SAM" id="Phobius"/>
    </source>
</evidence>
<gene>
    <name evidence="2" type="ORF">C0Q70_13639</name>
</gene>
<dbReference type="EMBL" id="PZQS01000008">
    <property type="protein sequence ID" value="PVD25972.1"/>
    <property type="molecule type" value="Genomic_DNA"/>
</dbReference>
<dbReference type="AlphaFoldDB" id="A0A2T7NXT0"/>
<dbReference type="Proteomes" id="UP000245119">
    <property type="component" value="Linkage Group LG8"/>
</dbReference>
<organism evidence="2 3">
    <name type="scientific">Pomacea canaliculata</name>
    <name type="common">Golden apple snail</name>
    <dbReference type="NCBI Taxonomy" id="400727"/>
    <lineage>
        <taxon>Eukaryota</taxon>
        <taxon>Metazoa</taxon>
        <taxon>Spiralia</taxon>
        <taxon>Lophotrochozoa</taxon>
        <taxon>Mollusca</taxon>
        <taxon>Gastropoda</taxon>
        <taxon>Caenogastropoda</taxon>
        <taxon>Architaenioglossa</taxon>
        <taxon>Ampullarioidea</taxon>
        <taxon>Ampullariidae</taxon>
        <taxon>Pomacea</taxon>
    </lineage>
</organism>
<reference evidence="2 3" key="1">
    <citation type="submission" date="2018-04" db="EMBL/GenBank/DDBJ databases">
        <title>The genome of golden apple snail Pomacea canaliculata provides insight into stress tolerance and invasive adaptation.</title>
        <authorList>
            <person name="Liu C."/>
            <person name="Liu B."/>
            <person name="Ren Y."/>
            <person name="Zhang Y."/>
            <person name="Wang H."/>
            <person name="Li S."/>
            <person name="Jiang F."/>
            <person name="Yin L."/>
            <person name="Zhang G."/>
            <person name="Qian W."/>
            <person name="Fan W."/>
        </authorList>
    </citation>
    <scope>NUCLEOTIDE SEQUENCE [LARGE SCALE GENOMIC DNA]</scope>
    <source>
        <strain evidence="2">SZHN2017</strain>
        <tissue evidence="2">Muscle</tissue>
    </source>
</reference>
<keyword evidence="3" id="KW-1185">Reference proteome</keyword>
<protein>
    <submittedName>
        <fullName evidence="2">Uncharacterized protein</fullName>
    </submittedName>
</protein>
<feature type="transmembrane region" description="Helical" evidence="1">
    <location>
        <begin position="7"/>
        <end position="25"/>
    </location>
</feature>
<accession>A0A2T7NXT0</accession>
<keyword evidence="1" id="KW-1133">Transmembrane helix</keyword>
<evidence type="ECO:0000313" key="2">
    <source>
        <dbReference type="EMBL" id="PVD25972.1"/>
    </source>
</evidence>
<dbReference type="PROSITE" id="PS51257">
    <property type="entry name" value="PROKAR_LIPOPROTEIN"/>
    <property type="match status" value="1"/>
</dbReference>
<keyword evidence="1" id="KW-0812">Transmembrane</keyword>
<keyword evidence="1" id="KW-0472">Membrane</keyword>
<evidence type="ECO:0000313" key="3">
    <source>
        <dbReference type="Proteomes" id="UP000245119"/>
    </source>
</evidence>
<proteinExistence type="predicted"/>
<comment type="caution">
    <text evidence="2">The sequence shown here is derived from an EMBL/GenBank/DDBJ whole genome shotgun (WGS) entry which is preliminary data.</text>
</comment>
<sequence length="124" mass="13594">MNSPQKLWVLVGSILAGCVLIIASHRRKAQGVLPPSGVIAPHPHPRLTLILILTVPAVGLTEVISDKLISVGLQEMNCCKYSNRPCGLHDTQSTRSASWLQSTKRDQRLTESVFEVFTAPLQQQ</sequence>
<name>A0A2T7NXT0_POMCA</name>